<name>A0A0A2G9H7_9PORP</name>
<dbReference type="GO" id="GO:0046654">
    <property type="term" value="P:tetrahydrofolate biosynthetic process"/>
    <property type="evidence" value="ECO:0007669"/>
    <property type="project" value="TreeGrafter"/>
</dbReference>
<dbReference type="GO" id="GO:0046820">
    <property type="term" value="F:4-amino-4-deoxychorismate synthase activity"/>
    <property type="evidence" value="ECO:0007669"/>
    <property type="project" value="TreeGrafter"/>
</dbReference>
<evidence type="ECO:0000259" key="2">
    <source>
        <dbReference type="Pfam" id="PF00117"/>
    </source>
</evidence>
<dbReference type="PRINTS" id="PR00096">
    <property type="entry name" value="GATASE"/>
</dbReference>
<dbReference type="PANTHER" id="PTHR43418:SF4">
    <property type="entry name" value="MULTIFUNCTIONAL TRYPTOPHAN BIOSYNTHESIS PROTEIN"/>
    <property type="match status" value="1"/>
</dbReference>
<dbReference type="SUPFAM" id="SSF52317">
    <property type="entry name" value="Class I glutamine amidotransferase-like"/>
    <property type="match status" value="1"/>
</dbReference>
<protein>
    <submittedName>
        <fullName evidence="3">Glutamine amidotransferase</fullName>
    </submittedName>
</protein>
<dbReference type="PANTHER" id="PTHR43418">
    <property type="entry name" value="MULTIFUNCTIONAL TRYPTOPHAN BIOSYNTHESIS PROTEIN-RELATED"/>
    <property type="match status" value="1"/>
</dbReference>
<dbReference type="Pfam" id="PF00117">
    <property type="entry name" value="GATase"/>
    <property type="match status" value="1"/>
</dbReference>
<reference evidence="3 4" key="1">
    <citation type="submission" date="2014-08" db="EMBL/GenBank/DDBJ databases">
        <title>Porphyromonas gingivicanis strain:COT-022_OH1391 Genome sequencing.</title>
        <authorList>
            <person name="Wallis C."/>
            <person name="Deusch O."/>
            <person name="O'Flynn C."/>
            <person name="Davis I."/>
            <person name="Jospin G."/>
            <person name="Darling A.E."/>
            <person name="Coil D.A."/>
            <person name="Alexiev A."/>
            <person name="Horsfall A."/>
            <person name="Kirkwood N."/>
            <person name="Harris S."/>
            <person name="Eisen J.A."/>
        </authorList>
    </citation>
    <scope>NUCLEOTIDE SEQUENCE [LARGE SCALE GENOMIC DNA]</scope>
    <source>
        <strain evidence="4">COT-022 OH1391</strain>
    </source>
</reference>
<dbReference type="PRINTS" id="PR00097">
    <property type="entry name" value="ANTSNTHASEII"/>
</dbReference>
<dbReference type="STRING" id="266762.HQ36_00865"/>
<dbReference type="InterPro" id="IPR017926">
    <property type="entry name" value="GATASE"/>
</dbReference>
<keyword evidence="1 3" id="KW-0315">Glutamine amidotransferase</keyword>
<dbReference type="RefSeq" id="WP_036882690.1">
    <property type="nucleotide sequence ID" value="NZ_JQZW01000002.1"/>
</dbReference>
<evidence type="ECO:0000313" key="3">
    <source>
        <dbReference type="EMBL" id="KGN99055.1"/>
    </source>
</evidence>
<keyword evidence="3" id="KW-0808">Transferase</keyword>
<evidence type="ECO:0000256" key="1">
    <source>
        <dbReference type="ARBA" id="ARBA00022962"/>
    </source>
</evidence>
<dbReference type="Proteomes" id="UP000030134">
    <property type="component" value="Unassembled WGS sequence"/>
</dbReference>
<evidence type="ECO:0000313" key="4">
    <source>
        <dbReference type="Proteomes" id="UP000030134"/>
    </source>
</evidence>
<dbReference type="GO" id="GO:0004049">
    <property type="term" value="F:anthranilate synthase activity"/>
    <property type="evidence" value="ECO:0007669"/>
    <property type="project" value="TreeGrafter"/>
</dbReference>
<dbReference type="EMBL" id="JQZW01000002">
    <property type="protein sequence ID" value="KGN99055.1"/>
    <property type="molecule type" value="Genomic_DNA"/>
</dbReference>
<dbReference type="InterPro" id="IPR050472">
    <property type="entry name" value="Anth_synth/Amidotransfase"/>
</dbReference>
<dbReference type="eggNOG" id="COG0512">
    <property type="taxonomic scope" value="Bacteria"/>
</dbReference>
<dbReference type="InterPro" id="IPR029062">
    <property type="entry name" value="Class_I_gatase-like"/>
</dbReference>
<dbReference type="PRINTS" id="PR00099">
    <property type="entry name" value="CPSGATASE"/>
</dbReference>
<proteinExistence type="predicted"/>
<dbReference type="AlphaFoldDB" id="A0A0A2G9H7"/>
<accession>A0A0A2G9H7</accession>
<dbReference type="GO" id="GO:0005829">
    <property type="term" value="C:cytosol"/>
    <property type="evidence" value="ECO:0007669"/>
    <property type="project" value="TreeGrafter"/>
</dbReference>
<sequence>MAHILVADCHDSFVYNLIEIVRSTSGCSYEVYPIEQCRGVCLDRFDALLLSPGPGHPTEMDGLSELIERTYRCMPIMGVCLGLQALACFFGGSLRQLSRPLHGHADRLRLADAEEVWFKAFPIESCIGRYHSWVIDEQSFPKELQVIAYAESDGTIMALRHKALPIYAVQFHPESYLSPYGSELVRYWLRSVHSRI</sequence>
<dbReference type="GO" id="GO:0000162">
    <property type="term" value="P:L-tryptophan biosynthetic process"/>
    <property type="evidence" value="ECO:0007669"/>
    <property type="project" value="TreeGrafter"/>
</dbReference>
<dbReference type="InterPro" id="IPR006221">
    <property type="entry name" value="TrpG/PapA_dom"/>
</dbReference>
<comment type="caution">
    <text evidence="3">The sequence shown here is derived from an EMBL/GenBank/DDBJ whole genome shotgun (WGS) entry which is preliminary data.</text>
</comment>
<feature type="domain" description="Glutamine amidotransferase" evidence="2">
    <location>
        <begin position="5"/>
        <end position="187"/>
    </location>
</feature>
<gene>
    <name evidence="3" type="ORF">HQ36_00865</name>
</gene>
<dbReference type="Gene3D" id="3.40.50.880">
    <property type="match status" value="1"/>
</dbReference>
<organism evidence="3 4">
    <name type="scientific">Porphyromonas gingivicanis</name>
    <dbReference type="NCBI Taxonomy" id="266762"/>
    <lineage>
        <taxon>Bacteria</taxon>
        <taxon>Pseudomonadati</taxon>
        <taxon>Bacteroidota</taxon>
        <taxon>Bacteroidia</taxon>
        <taxon>Bacteroidales</taxon>
        <taxon>Porphyromonadaceae</taxon>
        <taxon>Porphyromonas</taxon>
    </lineage>
</organism>
<dbReference type="OrthoDB" id="9786812at2"/>
<dbReference type="CDD" id="cd01743">
    <property type="entry name" value="GATase1_Anthranilate_Synthase"/>
    <property type="match status" value="1"/>
</dbReference>
<dbReference type="PROSITE" id="PS51273">
    <property type="entry name" value="GATASE_TYPE_1"/>
    <property type="match status" value="1"/>
</dbReference>
<keyword evidence="4" id="KW-1185">Reference proteome</keyword>